<comment type="caution">
    <text evidence="10">Lacks conserved residue(s) required for the propagation of feature annotation.</text>
</comment>
<feature type="binding site" evidence="10">
    <location>
        <position position="68"/>
    </location>
    <ligand>
        <name>substrate</name>
    </ligand>
</feature>
<dbReference type="Gene3D" id="3.90.950.10">
    <property type="match status" value="1"/>
</dbReference>
<evidence type="ECO:0000256" key="4">
    <source>
        <dbReference type="ARBA" id="ARBA00022741"/>
    </source>
</evidence>
<evidence type="ECO:0000256" key="3">
    <source>
        <dbReference type="ARBA" id="ARBA00022723"/>
    </source>
</evidence>
<sequence length="197" mass="21217">MKPLLLASGNAHKLEEFRQLLPKIMALEPAPEGTFFPPEDRETYFGNACLKAMACYPAPGHFILADDSGLEVDALDGRPGLLSSRFAGAGASALMNCQALIRELKEVPSEKRSARFRCVLVLLDGDSGNLVAASQGVTEGRLTRGILGDGGFGYDPLFIPEGYQVTFGILPATIKHRISHRARAVRNLISILEPEPG</sequence>
<feature type="binding site" evidence="10">
    <location>
        <begin position="152"/>
        <end position="155"/>
    </location>
    <ligand>
        <name>substrate</name>
    </ligand>
</feature>
<evidence type="ECO:0000256" key="1">
    <source>
        <dbReference type="ARBA" id="ARBA00008023"/>
    </source>
</evidence>
<organism evidence="11">
    <name type="scientific">Leptospirillum ferriphilum</name>
    <dbReference type="NCBI Taxonomy" id="178606"/>
    <lineage>
        <taxon>Bacteria</taxon>
        <taxon>Pseudomonadati</taxon>
        <taxon>Nitrospirota</taxon>
        <taxon>Nitrospiria</taxon>
        <taxon>Nitrospirales</taxon>
        <taxon>Nitrospiraceae</taxon>
        <taxon>Leptospirillum</taxon>
    </lineage>
</organism>
<comment type="caution">
    <text evidence="11">The sequence shown here is derived from an EMBL/GenBank/DDBJ whole genome shotgun (WGS) entry which is preliminary data.</text>
</comment>
<keyword evidence="6 10" id="KW-0460">Magnesium</keyword>
<keyword evidence="4 10" id="KW-0547">Nucleotide-binding</keyword>
<dbReference type="GO" id="GO:0036220">
    <property type="term" value="F:ITP diphosphatase activity"/>
    <property type="evidence" value="ECO:0007669"/>
    <property type="project" value="UniProtKB-UniRule"/>
</dbReference>
<reference evidence="11" key="1">
    <citation type="journal article" date="2020" name="mSystems">
        <title>Genome- and Community-Level Interaction Insights into Carbon Utilization and Element Cycling Functions of Hydrothermarchaeota in Hydrothermal Sediment.</title>
        <authorList>
            <person name="Zhou Z."/>
            <person name="Liu Y."/>
            <person name="Xu W."/>
            <person name="Pan J."/>
            <person name="Luo Z.H."/>
            <person name="Li M."/>
        </authorList>
    </citation>
    <scope>NUCLEOTIDE SEQUENCE [LARGE SCALE GENOMIC DNA]</scope>
    <source>
        <strain evidence="11">SpSt-902</strain>
    </source>
</reference>
<dbReference type="InterPro" id="IPR029001">
    <property type="entry name" value="ITPase-like_fam"/>
</dbReference>
<dbReference type="CDD" id="cd00515">
    <property type="entry name" value="HAM1"/>
    <property type="match status" value="1"/>
</dbReference>
<evidence type="ECO:0000313" key="11">
    <source>
        <dbReference type="EMBL" id="HFT93031.1"/>
    </source>
</evidence>
<accession>A0A7C3QT86</accession>
<comment type="catalytic activity">
    <reaction evidence="9 10">
        <text>XTP + H2O = XMP + diphosphate + H(+)</text>
        <dbReference type="Rhea" id="RHEA:28610"/>
        <dbReference type="ChEBI" id="CHEBI:15377"/>
        <dbReference type="ChEBI" id="CHEBI:15378"/>
        <dbReference type="ChEBI" id="CHEBI:33019"/>
        <dbReference type="ChEBI" id="CHEBI:57464"/>
        <dbReference type="ChEBI" id="CHEBI:61314"/>
        <dbReference type="EC" id="3.6.1.66"/>
    </reaction>
</comment>
<dbReference type="EMBL" id="DTMM01000077">
    <property type="protein sequence ID" value="HFT93031.1"/>
    <property type="molecule type" value="Genomic_DNA"/>
</dbReference>
<comment type="catalytic activity">
    <reaction evidence="10">
        <text>ITP + H2O = IMP + diphosphate + H(+)</text>
        <dbReference type="Rhea" id="RHEA:29399"/>
        <dbReference type="ChEBI" id="CHEBI:15377"/>
        <dbReference type="ChEBI" id="CHEBI:15378"/>
        <dbReference type="ChEBI" id="CHEBI:33019"/>
        <dbReference type="ChEBI" id="CHEBI:58053"/>
        <dbReference type="ChEBI" id="CHEBI:61402"/>
        <dbReference type="EC" id="3.6.1.66"/>
    </reaction>
</comment>
<dbReference type="AlphaFoldDB" id="A0A7C3QT86"/>
<evidence type="ECO:0000256" key="7">
    <source>
        <dbReference type="ARBA" id="ARBA00023080"/>
    </source>
</evidence>
<evidence type="ECO:0000256" key="10">
    <source>
        <dbReference type="HAMAP-Rule" id="MF_01405"/>
    </source>
</evidence>
<proteinExistence type="inferred from homology"/>
<feature type="binding site" evidence="10">
    <location>
        <begin position="180"/>
        <end position="181"/>
    </location>
    <ligand>
        <name>substrate</name>
    </ligand>
</feature>
<dbReference type="GO" id="GO:0000166">
    <property type="term" value="F:nucleotide binding"/>
    <property type="evidence" value="ECO:0007669"/>
    <property type="project" value="UniProtKB-KW"/>
</dbReference>
<evidence type="ECO:0000256" key="5">
    <source>
        <dbReference type="ARBA" id="ARBA00022801"/>
    </source>
</evidence>
<protein>
    <recommendedName>
        <fullName evidence="10">dITP/XTP pyrophosphatase</fullName>
        <ecNumber evidence="10">3.6.1.66</ecNumber>
    </recommendedName>
    <alternativeName>
        <fullName evidence="10">Non-canonical purine NTP pyrophosphatase</fullName>
    </alternativeName>
    <alternativeName>
        <fullName evidence="10">Non-standard purine NTP pyrophosphatase</fullName>
    </alternativeName>
    <alternativeName>
        <fullName evidence="10">Nucleoside-triphosphate diphosphatase</fullName>
    </alternativeName>
    <alternativeName>
        <fullName evidence="10">Nucleoside-triphosphate pyrophosphatase</fullName>
        <shortName evidence="10">NTPase</shortName>
    </alternativeName>
</protein>
<dbReference type="PANTHER" id="PTHR11067:SF9">
    <property type="entry name" value="INOSINE TRIPHOSPHATE PYROPHOSPHATASE"/>
    <property type="match status" value="1"/>
</dbReference>
<dbReference type="InterPro" id="IPR002637">
    <property type="entry name" value="RdgB/HAM1"/>
</dbReference>
<evidence type="ECO:0000256" key="2">
    <source>
        <dbReference type="ARBA" id="ARBA00011738"/>
    </source>
</evidence>
<keyword evidence="7 10" id="KW-0546">Nucleotide metabolism</keyword>
<comment type="subunit">
    <text evidence="2 10">Homodimer.</text>
</comment>
<feature type="active site" description="Proton acceptor" evidence="10">
    <location>
        <position position="67"/>
    </location>
</feature>
<dbReference type="FunFam" id="3.90.950.10:FF:000001">
    <property type="entry name" value="dITP/XTP pyrophosphatase"/>
    <property type="match status" value="1"/>
</dbReference>
<dbReference type="PANTHER" id="PTHR11067">
    <property type="entry name" value="INOSINE TRIPHOSPHATE PYROPHOSPHATASE/HAM1 PROTEIN"/>
    <property type="match status" value="1"/>
</dbReference>
<dbReference type="GO" id="GO:0035870">
    <property type="term" value="F:dITP diphosphatase activity"/>
    <property type="evidence" value="ECO:0007669"/>
    <property type="project" value="UniProtKB-UniRule"/>
</dbReference>
<comment type="similarity">
    <text evidence="1 10">Belongs to the HAM1 NTPase family.</text>
</comment>
<keyword evidence="3 10" id="KW-0479">Metal-binding</keyword>
<dbReference type="GO" id="GO:0046872">
    <property type="term" value="F:metal ion binding"/>
    <property type="evidence" value="ECO:0007669"/>
    <property type="project" value="UniProtKB-KW"/>
</dbReference>
<evidence type="ECO:0000256" key="6">
    <source>
        <dbReference type="ARBA" id="ARBA00022842"/>
    </source>
</evidence>
<dbReference type="GO" id="GO:0017111">
    <property type="term" value="F:ribonucleoside triphosphate phosphatase activity"/>
    <property type="evidence" value="ECO:0007669"/>
    <property type="project" value="InterPro"/>
</dbReference>
<feature type="binding site" evidence="10">
    <location>
        <position position="67"/>
    </location>
    <ligand>
        <name>Mg(2+)</name>
        <dbReference type="ChEBI" id="CHEBI:18420"/>
    </ligand>
</feature>
<dbReference type="GO" id="GO:0009146">
    <property type="term" value="P:purine nucleoside triphosphate catabolic process"/>
    <property type="evidence" value="ECO:0007669"/>
    <property type="project" value="UniProtKB-UniRule"/>
</dbReference>
<comment type="cofactor">
    <cofactor evidence="10">
        <name>Mg(2+)</name>
        <dbReference type="ChEBI" id="CHEBI:18420"/>
    </cofactor>
    <text evidence="10">Binds 1 Mg(2+) ion per subunit.</text>
</comment>
<feature type="binding site" evidence="10">
    <location>
        <begin position="8"/>
        <end position="13"/>
    </location>
    <ligand>
        <name>substrate</name>
    </ligand>
</feature>
<dbReference type="HAMAP" id="MF_01405">
    <property type="entry name" value="Non_canon_purine_NTPase"/>
    <property type="match status" value="1"/>
</dbReference>
<gene>
    <name evidence="11" type="ORF">ENX03_03625</name>
</gene>
<dbReference type="GO" id="GO:0005829">
    <property type="term" value="C:cytosol"/>
    <property type="evidence" value="ECO:0007669"/>
    <property type="project" value="TreeGrafter"/>
</dbReference>
<comment type="function">
    <text evidence="10">Pyrophosphatase that catalyzes the hydrolysis of nucleoside triphosphates to their monophosphate derivatives, with a high preference for the non-canonical purine nucleotides XTP (xanthosine triphosphate), dITP (deoxyinosine triphosphate) and ITP. Seems to function as a house-cleaning enzyme that removes non-canonical purine nucleotides from the nucleotide pool, thus preventing their incorporation into DNA/RNA and avoiding chromosomal lesions.</text>
</comment>
<dbReference type="SUPFAM" id="SSF52972">
    <property type="entry name" value="ITPase-like"/>
    <property type="match status" value="1"/>
</dbReference>
<dbReference type="EC" id="3.6.1.66" evidence="10"/>
<comment type="catalytic activity">
    <reaction evidence="8 10">
        <text>dITP + H2O = dIMP + diphosphate + H(+)</text>
        <dbReference type="Rhea" id="RHEA:28342"/>
        <dbReference type="ChEBI" id="CHEBI:15377"/>
        <dbReference type="ChEBI" id="CHEBI:15378"/>
        <dbReference type="ChEBI" id="CHEBI:33019"/>
        <dbReference type="ChEBI" id="CHEBI:61194"/>
        <dbReference type="ChEBI" id="CHEBI:61382"/>
        <dbReference type="EC" id="3.6.1.66"/>
    </reaction>
</comment>
<keyword evidence="5 10" id="KW-0378">Hydrolase</keyword>
<feature type="binding site" evidence="10">
    <location>
        <position position="175"/>
    </location>
    <ligand>
        <name>substrate</name>
    </ligand>
</feature>
<dbReference type="Pfam" id="PF01725">
    <property type="entry name" value="Ham1p_like"/>
    <property type="match status" value="1"/>
</dbReference>
<dbReference type="GO" id="GO:0009117">
    <property type="term" value="P:nucleotide metabolic process"/>
    <property type="evidence" value="ECO:0007669"/>
    <property type="project" value="UniProtKB-KW"/>
</dbReference>
<name>A0A7C3QT86_9BACT</name>
<dbReference type="InterPro" id="IPR020922">
    <property type="entry name" value="dITP/XTP_pyrophosphatase"/>
</dbReference>
<dbReference type="GO" id="GO:0036222">
    <property type="term" value="F:XTP diphosphatase activity"/>
    <property type="evidence" value="ECO:0007669"/>
    <property type="project" value="UniProtKB-UniRule"/>
</dbReference>
<evidence type="ECO:0000256" key="8">
    <source>
        <dbReference type="ARBA" id="ARBA00051875"/>
    </source>
</evidence>
<evidence type="ECO:0000256" key="9">
    <source>
        <dbReference type="ARBA" id="ARBA00052017"/>
    </source>
</evidence>